<feature type="transmembrane region" description="Helical" evidence="1">
    <location>
        <begin position="149"/>
        <end position="166"/>
    </location>
</feature>
<dbReference type="InterPro" id="IPR000326">
    <property type="entry name" value="PAP2/HPO"/>
</dbReference>
<dbReference type="SMART" id="SM00014">
    <property type="entry name" value="acidPPc"/>
    <property type="match status" value="1"/>
</dbReference>
<keyword evidence="1" id="KW-1133">Transmembrane helix</keyword>
<organism evidence="3 4">
    <name type="scientific">Methanosarcina siciliae T4/M</name>
    <dbReference type="NCBI Taxonomy" id="1434120"/>
    <lineage>
        <taxon>Archaea</taxon>
        <taxon>Methanobacteriati</taxon>
        <taxon>Methanobacteriota</taxon>
        <taxon>Stenosarchaea group</taxon>
        <taxon>Methanomicrobia</taxon>
        <taxon>Methanosarcinales</taxon>
        <taxon>Methanosarcinaceae</taxon>
        <taxon>Methanosarcina</taxon>
    </lineage>
</organism>
<gene>
    <name evidence="3" type="ORF">MSSIT_1881</name>
</gene>
<accession>A0A0E3P4D8</accession>
<dbReference type="PANTHER" id="PTHR14969">
    <property type="entry name" value="SPHINGOSINE-1-PHOSPHATE PHOSPHOHYDROLASE"/>
    <property type="match status" value="1"/>
</dbReference>
<feature type="domain" description="Phosphatidic acid phosphatase type 2/haloperoxidase" evidence="2">
    <location>
        <begin position="56"/>
        <end position="164"/>
    </location>
</feature>
<dbReference type="OrthoDB" id="10182at2157"/>
<dbReference type="HOGENOM" id="CLU_072573_8_1_2"/>
<dbReference type="GO" id="GO:0005886">
    <property type="term" value="C:plasma membrane"/>
    <property type="evidence" value="ECO:0007669"/>
    <property type="project" value="InterPro"/>
</dbReference>
<dbReference type="Proteomes" id="UP000033111">
    <property type="component" value="Chromosome"/>
</dbReference>
<evidence type="ECO:0000256" key="1">
    <source>
        <dbReference type="SAM" id="Phobius"/>
    </source>
</evidence>
<dbReference type="SUPFAM" id="SSF48317">
    <property type="entry name" value="Acid phosphatase/Vanadium-dependent haloperoxidase"/>
    <property type="match status" value="1"/>
</dbReference>
<keyword evidence="4" id="KW-1185">Reference proteome</keyword>
<dbReference type="CDD" id="cd03385">
    <property type="entry name" value="PAP2_BcrC_like"/>
    <property type="match status" value="1"/>
</dbReference>
<reference evidence="3 4" key="1">
    <citation type="submission" date="2014-07" db="EMBL/GenBank/DDBJ databases">
        <title>Methanogenic archaea and the global carbon cycle.</title>
        <authorList>
            <person name="Henriksen J.R."/>
            <person name="Luke J."/>
            <person name="Reinhart S."/>
            <person name="Benedict M.N."/>
            <person name="Youngblut N.D."/>
            <person name="Metcalf M.E."/>
            <person name="Whitaker R.J."/>
            <person name="Metcalf W.W."/>
        </authorList>
    </citation>
    <scope>NUCLEOTIDE SEQUENCE [LARGE SCALE GENOMIC DNA]</scope>
    <source>
        <strain evidence="3 4">T4/M</strain>
    </source>
</reference>
<dbReference type="InterPro" id="IPR036938">
    <property type="entry name" value="PAP2/HPO_sf"/>
</dbReference>
<feature type="transmembrane region" description="Helical" evidence="1">
    <location>
        <begin position="124"/>
        <end position="143"/>
    </location>
</feature>
<protein>
    <submittedName>
        <fullName evidence="3">Bacitracin transport permease protein BCRC</fullName>
    </submittedName>
</protein>
<feature type="transmembrane region" description="Helical" evidence="1">
    <location>
        <begin position="59"/>
        <end position="78"/>
    </location>
</feature>
<dbReference type="KEGG" id="msw:MSSIT_1881"/>
<dbReference type="GO" id="GO:0050380">
    <property type="term" value="F:undecaprenyl-diphosphatase activity"/>
    <property type="evidence" value="ECO:0007669"/>
    <property type="project" value="InterPro"/>
</dbReference>
<evidence type="ECO:0000313" key="3">
    <source>
        <dbReference type="EMBL" id="AKB28600.1"/>
    </source>
</evidence>
<evidence type="ECO:0000259" key="2">
    <source>
        <dbReference type="SMART" id="SM00014"/>
    </source>
</evidence>
<keyword evidence="1" id="KW-0812">Transmembrane</keyword>
<dbReference type="PANTHER" id="PTHR14969:SF58">
    <property type="entry name" value="UNDECAPRENYL-DIPHOSPHATASE BCRC"/>
    <property type="match status" value="1"/>
</dbReference>
<feature type="transmembrane region" description="Helical" evidence="1">
    <location>
        <begin position="98"/>
        <end position="117"/>
    </location>
</feature>
<keyword evidence="1" id="KW-0472">Membrane</keyword>
<sequence>MITNQNLALFHLINDMAGKSSALDTTMIFAANYLIFLFAVYLTYIWFAKNEYRQEALFAGYAALLGLGINFIITLFYFHPRPFMLPTGTLLIAHAAESSFPSDHATVMFSVSLMLLTSGLRRNGAIFFILALLSGFARVYAGLHFPMDMAGSLLVASLSVGILLALKKYLIPINRVLITYFENIETGIKV</sequence>
<dbReference type="Pfam" id="PF01569">
    <property type="entry name" value="PAP2"/>
    <property type="match status" value="1"/>
</dbReference>
<feature type="transmembrane region" description="Helical" evidence="1">
    <location>
        <begin position="26"/>
        <end position="47"/>
    </location>
</feature>
<dbReference type="AlphaFoldDB" id="A0A0E3P4D8"/>
<name>A0A0E3P4D8_9EURY</name>
<evidence type="ECO:0000313" key="4">
    <source>
        <dbReference type="Proteomes" id="UP000033111"/>
    </source>
</evidence>
<dbReference type="EMBL" id="CP009506">
    <property type="protein sequence ID" value="AKB28600.1"/>
    <property type="molecule type" value="Genomic_DNA"/>
</dbReference>
<dbReference type="Gene3D" id="1.20.144.10">
    <property type="entry name" value="Phosphatidic acid phosphatase type 2/haloperoxidase"/>
    <property type="match status" value="1"/>
</dbReference>
<dbReference type="InterPro" id="IPR033879">
    <property type="entry name" value="UPP_Pase"/>
</dbReference>
<proteinExistence type="predicted"/>
<dbReference type="PATRIC" id="fig|1434120.4.peg.2411"/>